<reference evidence="5" key="1">
    <citation type="submission" date="2024-04" db="EMBL/GenBank/DDBJ databases">
        <authorList>
            <consortium name="Molecular Ecology Group"/>
        </authorList>
    </citation>
    <scope>NUCLEOTIDE SEQUENCE</scope>
</reference>
<keyword evidence="2" id="KW-0716">Sensory transduction</keyword>
<dbReference type="InterPro" id="IPR014756">
    <property type="entry name" value="Ig_E-set"/>
</dbReference>
<feature type="region of interest" description="Disordered" evidence="3">
    <location>
        <begin position="397"/>
        <end position="422"/>
    </location>
</feature>
<sequence length="455" mass="50535">MKELGENIIEWESSESDFSDTEDSNELGTSVSPESNAMDTIDSVNKRQATRVFKKSSLNGKITVYLGKRDFVDHITHVDPIDGVVLIDPDYIKERKVFGHVLAAFKYGREDLDVLGLTFRKDLYLAAEQIYPVVQGSQPPRELTRLQERLIKKLGSNAYPFYFELPPHCPASVTLQPAPGDTGKPCGVDYELKAFVGETQDDKPHKRSCVRLAIRKIMYAPSKQGEQPSVEVSKEFMMSPNKLHLEASLDKELYHHGENIAVNVHIANNSNRTVKKIKVSVRQFADICLFSTAQYKCTVAEAESEEGCPVGPGFTLSKVFTLTPLLANNKDKWGLALDGQLKHEDTNLASSTLVVDPSQRENLGIIVQYKVKVKLCLGALGGELVAELPFILMHPKPEEEEPVPSTARPSPTHKADSGEVPLDTNLIQLDTEADGDDDIIFEDFARLRLKGETEA</sequence>
<dbReference type="PANTHER" id="PTHR11792">
    <property type="entry name" value="ARRESTIN"/>
    <property type="match status" value="1"/>
</dbReference>
<feature type="compositionally biased region" description="Polar residues" evidence="3">
    <location>
        <begin position="27"/>
        <end position="39"/>
    </location>
</feature>
<dbReference type="GO" id="GO:0001664">
    <property type="term" value="F:G protein-coupled receptor binding"/>
    <property type="evidence" value="ECO:0007669"/>
    <property type="project" value="TreeGrafter"/>
</dbReference>
<name>A0AAV2NFF9_9HYME</name>
<dbReference type="Gene3D" id="2.60.40.640">
    <property type="match status" value="1"/>
</dbReference>
<dbReference type="InterPro" id="IPR014752">
    <property type="entry name" value="Arrestin-like_C"/>
</dbReference>
<feature type="region of interest" description="Disordered" evidence="3">
    <location>
        <begin position="14"/>
        <end position="39"/>
    </location>
</feature>
<dbReference type="InterPro" id="IPR014753">
    <property type="entry name" value="Arrestin_N"/>
</dbReference>
<organism evidence="5 6">
    <name type="scientific">Lasius platythorax</name>
    <dbReference type="NCBI Taxonomy" id="488582"/>
    <lineage>
        <taxon>Eukaryota</taxon>
        <taxon>Metazoa</taxon>
        <taxon>Ecdysozoa</taxon>
        <taxon>Arthropoda</taxon>
        <taxon>Hexapoda</taxon>
        <taxon>Insecta</taxon>
        <taxon>Pterygota</taxon>
        <taxon>Neoptera</taxon>
        <taxon>Endopterygota</taxon>
        <taxon>Hymenoptera</taxon>
        <taxon>Apocrita</taxon>
        <taxon>Aculeata</taxon>
        <taxon>Formicoidea</taxon>
        <taxon>Formicidae</taxon>
        <taxon>Formicinae</taxon>
        <taxon>Lasius</taxon>
        <taxon>Lasius</taxon>
    </lineage>
</organism>
<evidence type="ECO:0000313" key="6">
    <source>
        <dbReference type="Proteomes" id="UP001497644"/>
    </source>
</evidence>
<accession>A0AAV2NFF9</accession>
<evidence type="ECO:0000256" key="1">
    <source>
        <dbReference type="ARBA" id="ARBA00005298"/>
    </source>
</evidence>
<dbReference type="SMART" id="SM01017">
    <property type="entry name" value="Arrestin_C"/>
    <property type="match status" value="1"/>
</dbReference>
<dbReference type="AlphaFoldDB" id="A0AAV2NFF9"/>
<evidence type="ECO:0000256" key="2">
    <source>
        <dbReference type="ARBA" id="ARBA00022606"/>
    </source>
</evidence>
<dbReference type="Pfam" id="PF00339">
    <property type="entry name" value="Arrestin_N"/>
    <property type="match status" value="1"/>
</dbReference>
<protein>
    <recommendedName>
        <fullName evidence="4">Arrestin C-terminal-like domain-containing protein</fullName>
    </recommendedName>
</protein>
<dbReference type="SUPFAM" id="SSF81296">
    <property type="entry name" value="E set domains"/>
    <property type="match status" value="2"/>
</dbReference>
<dbReference type="Gene3D" id="2.60.40.840">
    <property type="match status" value="1"/>
</dbReference>
<dbReference type="InterPro" id="IPR000698">
    <property type="entry name" value="Arrestin"/>
</dbReference>
<dbReference type="PANTHER" id="PTHR11792:SF17">
    <property type="entry name" value="KURTZ ARRESTIN"/>
    <property type="match status" value="1"/>
</dbReference>
<gene>
    <name evidence="5" type="ORF">LPLAT_LOCUS4371</name>
</gene>
<dbReference type="GO" id="GO:0002031">
    <property type="term" value="P:G protein-coupled receptor internalization"/>
    <property type="evidence" value="ECO:0007669"/>
    <property type="project" value="TreeGrafter"/>
</dbReference>
<feature type="compositionally biased region" description="Acidic residues" evidence="3">
    <location>
        <begin position="14"/>
        <end position="25"/>
    </location>
</feature>
<evidence type="ECO:0000259" key="4">
    <source>
        <dbReference type="SMART" id="SM01017"/>
    </source>
</evidence>
<evidence type="ECO:0000256" key="3">
    <source>
        <dbReference type="SAM" id="MobiDB-lite"/>
    </source>
</evidence>
<feature type="domain" description="Arrestin C-terminal-like" evidence="4">
    <location>
        <begin position="239"/>
        <end position="397"/>
    </location>
</feature>
<dbReference type="InterPro" id="IPR011021">
    <property type="entry name" value="Arrestin-like_N"/>
</dbReference>
<dbReference type="GO" id="GO:0007165">
    <property type="term" value="P:signal transduction"/>
    <property type="evidence" value="ECO:0007669"/>
    <property type="project" value="InterPro"/>
</dbReference>
<dbReference type="Proteomes" id="UP001497644">
    <property type="component" value="Chromosome 14"/>
</dbReference>
<dbReference type="EMBL" id="OZ034837">
    <property type="protein sequence ID" value="CAL1678544.1"/>
    <property type="molecule type" value="Genomic_DNA"/>
</dbReference>
<dbReference type="InterPro" id="IPR011022">
    <property type="entry name" value="Arrestin_C-like"/>
</dbReference>
<dbReference type="GO" id="GO:0005737">
    <property type="term" value="C:cytoplasm"/>
    <property type="evidence" value="ECO:0007669"/>
    <property type="project" value="TreeGrafter"/>
</dbReference>
<dbReference type="FunFam" id="2.60.40.840:FF:000003">
    <property type="entry name" value="Kurtz arrestin"/>
    <property type="match status" value="1"/>
</dbReference>
<proteinExistence type="inferred from homology"/>
<dbReference type="PRINTS" id="PR00309">
    <property type="entry name" value="ARRESTIN"/>
</dbReference>
<comment type="similarity">
    <text evidence="1">Belongs to the arrestin family.</text>
</comment>
<dbReference type="FunFam" id="2.60.40.640:FF:000025">
    <property type="entry name" value="Putative Beta-arrestin-2"/>
    <property type="match status" value="1"/>
</dbReference>
<dbReference type="Pfam" id="PF02752">
    <property type="entry name" value="Arrestin_C"/>
    <property type="match status" value="1"/>
</dbReference>
<evidence type="ECO:0000313" key="5">
    <source>
        <dbReference type="EMBL" id="CAL1678544.1"/>
    </source>
</evidence>
<keyword evidence="6" id="KW-1185">Reference proteome</keyword>